<organism evidence="1 2">
    <name type="scientific">Suillus luteus UH-Slu-Lm8-n1</name>
    <dbReference type="NCBI Taxonomy" id="930992"/>
    <lineage>
        <taxon>Eukaryota</taxon>
        <taxon>Fungi</taxon>
        <taxon>Dikarya</taxon>
        <taxon>Basidiomycota</taxon>
        <taxon>Agaricomycotina</taxon>
        <taxon>Agaricomycetes</taxon>
        <taxon>Agaricomycetidae</taxon>
        <taxon>Boletales</taxon>
        <taxon>Suillineae</taxon>
        <taxon>Suillaceae</taxon>
        <taxon>Suillus</taxon>
    </lineage>
</organism>
<dbReference type="EMBL" id="KN835378">
    <property type="protein sequence ID" value="KIK38700.1"/>
    <property type="molecule type" value="Genomic_DNA"/>
</dbReference>
<protein>
    <submittedName>
        <fullName evidence="1">Uncharacterized protein</fullName>
    </submittedName>
</protein>
<reference evidence="1 2" key="1">
    <citation type="submission" date="2014-04" db="EMBL/GenBank/DDBJ databases">
        <authorList>
            <consortium name="DOE Joint Genome Institute"/>
            <person name="Kuo A."/>
            <person name="Ruytinx J."/>
            <person name="Rineau F."/>
            <person name="Colpaert J."/>
            <person name="Kohler A."/>
            <person name="Nagy L.G."/>
            <person name="Floudas D."/>
            <person name="Copeland A."/>
            <person name="Barry K.W."/>
            <person name="Cichocki N."/>
            <person name="Veneault-Fourrey C."/>
            <person name="LaButti K."/>
            <person name="Lindquist E.A."/>
            <person name="Lipzen A."/>
            <person name="Lundell T."/>
            <person name="Morin E."/>
            <person name="Murat C."/>
            <person name="Sun H."/>
            <person name="Tunlid A."/>
            <person name="Henrissat B."/>
            <person name="Grigoriev I.V."/>
            <person name="Hibbett D.S."/>
            <person name="Martin F."/>
            <person name="Nordberg H.P."/>
            <person name="Cantor M.N."/>
            <person name="Hua S.X."/>
        </authorList>
    </citation>
    <scope>NUCLEOTIDE SEQUENCE [LARGE SCALE GENOMIC DNA]</scope>
    <source>
        <strain evidence="1 2">UH-Slu-Lm8-n1</strain>
    </source>
</reference>
<dbReference type="HOGENOM" id="CLU_2238372_0_0_1"/>
<evidence type="ECO:0000313" key="1">
    <source>
        <dbReference type="EMBL" id="KIK38700.1"/>
    </source>
</evidence>
<sequence length="105" mass="12284">MDTPGFRISKPLRYLWICDYDGREHDLCHFHSTPRSRVRGSPPHLTNCHQVFSRQTRQTWPAVAYDSSFNWMWPDGMTTSSRCRSCLSLPHTWYQFVGKACGSDE</sequence>
<dbReference type="InParanoid" id="A0A0C9ZM59"/>
<gene>
    <name evidence="1" type="ORF">CY34DRAFT_809049</name>
</gene>
<dbReference type="AlphaFoldDB" id="A0A0C9ZM59"/>
<accession>A0A0C9ZM59</accession>
<dbReference type="Proteomes" id="UP000054485">
    <property type="component" value="Unassembled WGS sequence"/>
</dbReference>
<reference evidence="2" key="2">
    <citation type="submission" date="2015-01" db="EMBL/GenBank/DDBJ databases">
        <title>Evolutionary Origins and Diversification of the Mycorrhizal Mutualists.</title>
        <authorList>
            <consortium name="DOE Joint Genome Institute"/>
            <consortium name="Mycorrhizal Genomics Consortium"/>
            <person name="Kohler A."/>
            <person name="Kuo A."/>
            <person name="Nagy L.G."/>
            <person name="Floudas D."/>
            <person name="Copeland A."/>
            <person name="Barry K.W."/>
            <person name="Cichocki N."/>
            <person name="Veneault-Fourrey C."/>
            <person name="LaButti K."/>
            <person name="Lindquist E.A."/>
            <person name="Lipzen A."/>
            <person name="Lundell T."/>
            <person name="Morin E."/>
            <person name="Murat C."/>
            <person name="Riley R."/>
            <person name="Ohm R."/>
            <person name="Sun H."/>
            <person name="Tunlid A."/>
            <person name="Henrissat B."/>
            <person name="Grigoriev I.V."/>
            <person name="Hibbett D.S."/>
            <person name="Martin F."/>
        </authorList>
    </citation>
    <scope>NUCLEOTIDE SEQUENCE [LARGE SCALE GENOMIC DNA]</scope>
    <source>
        <strain evidence="2">UH-Slu-Lm8-n1</strain>
    </source>
</reference>
<proteinExistence type="predicted"/>
<name>A0A0C9ZM59_9AGAM</name>
<evidence type="ECO:0000313" key="2">
    <source>
        <dbReference type="Proteomes" id="UP000054485"/>
    </source>
</evidence>
<keyword evidence="2" id="KW-1185">Reference proteome</keyword>